<protein>
    <recommendedName>
        <fullName evidence="3">DUF4249 domain-containing protein</fullName>
    </recommendedName>
</protein>
<name>A0ABP8G750_9SPHI</name>
<dbReference type="Proteomes" id="UP001500582">
    <property type="component" value="Unassembled WGS sequence"/>
</dbReference>
<dbReference type="EMBL" id="BAABFT010000003">
    <property type="protein sequence ID" value="GAA4318354.1"/>
    <property type="molecule type" value="Genomic_DNA"/>
</dbReference>
<keyword evidence="2" id="KW-1185">Reference proteome</keyword>
<comment type="caution">
    <text evidence="1">The sequence shown here is derived from an EMBL/GenBank/DDBJ whole genome shotgun (WGS) entry which is preliminary data.</text>
</comment>
<gene>
    <name evidence="1" type="ORF">GCM10023149_16400</name>
</gene>
<dbReference type="RefSeq" id="WP_345210547.1">
    <property type="nucleotide sequence ID" value="NZ_BAABFT010000003.1"/>
</dbReference>
<dbReference type="Pfam" id="PF14054">
    <property type="entry name" value="DUF4249"/>
    <property type="match status" value="1"/>
</dbReference>
<evidence type="ECO:0008006" key="3">
    <source>
        <dbReference type="Google" id="ProtNLM"/>
    </source>
</evidence>
<dbReference type="InterPro" id="IPR025345">
    <property type="entry name" value="DUF4249"/>
</dbReference>
<sequence>MKISKYSILLLMITWTLSACEKVIDLKLGNKAGDLVIEGNITDSNSQQLIKLSTNVPFTNTNTYPPVSGATVLLSDDQGNSYTLAENANTPGTYGVAPLAGVSGRSYKMTVVVNGKTHTATSNLPNAVKLDSVTSRVNEFEKKERDITVHYQDPMGLGNQYRFLMFVNDKQVKAVFALNDDFNDGKYVHADLDQNDIKIYPGDRLRVEMQCIDKPIYTYWLTLVQQQDSGPGGGVAPSNPPTNISPKTLGYFSAHTSQVVSVVVR</sequence>
<accession>A0ABP8G750</accession>
<proteinExistence type="predicted"/>
<dbReference type="PROSITE" id="PS51257">
    <property type="entry name" value="PROKAR_LIPOPROTEIN"/>
    <property type="match status" value="1"/>
</dbReference>
<organism evidence="1 2">
    <name type="scientific">Mucilaginibacter gynuensis</name>
    <dbReference type="NCBI Taxonomy" id="1302236"/>
    <lineage>
        <taxon>Bacteria</taxon>
        <taxon>Pseudomonadati</taxon>
        <taxon>Bacteroidota</taxon>
        <taxon>Sphingobacteriia</taxon>
        <taxon>Sphingobacteriales</taxon>
        <taxon>Sphingobacteriaceae</taxon>
        <taxon>Mucilaginibacter</taxon>
    </lineage>
</organism>
<evidence type="ECO:0000313" key="1">
    <source>
        <dbReference type="EMBL" id="GAA4318354.1"/>
    </source>
</evidence>
<reference evidence="2" key="1">
    <citation type="journal article" date="2019" name="Int. J. Syst. Evol. Microbiol.">
        <title>The Global Catalogue of Microorganisms (GCM) 10K type strain sequencing project: providing services to taxonomists for standard genome sequencing and annotation.</title>
        <authorList>
            <consortium name="The Broad Institute Genomics Platform"/>
            <consortium name="The Broad Institute Genome Sequencing Center for Infectious Disease"/>
            <person name="Wu L."/>
            <person name="Ma J."/>
        </authorList>
    </citation>
    <scope>NUCLEOTIDE SEQUENCE [LARGE SCALE GENOMIC DNA]</scope>
    <source>
        <strain evidence="2">JCM 17705</strain>
    </source>
</reference>
<evidence type="ECO:0000313" key="2">
    <source>
        <dbReference type="Proteomes" id="UP001500582"/>
    </source>
</evidence>